<feature type="domain" description="HTH cro/C1-type" evidence="2">
    <location>
        <begin position="13"/>
        <end position="67"/>
    </location>
</feature>
<dbReference type="SUPFAM" id="SSF47413">
    <property type="entry name" value="lambda repressor-like DNA-binding domains"/>
    <property type="match status" value="1"/>
</dbReference>
<dbReference type="AlphaFoldDB" id="A0A418NN36"/>
<evidence type="ECO:0000259" key="2">
    <source>
        <dbReference type="PROSITE" id="PS50943"/>
    </source>
</evidence>
<dbReference type="PANTHER" id="PTHR43236">
    <property type="entry name" value="ANTITOXIN HIGA1"/>
    <property type="match status" value="1"/>
</dbReference>
<dbReference type="InterPro" id="IPR001387">
    <property type="entry name" value="Cro/C1-type_HTH"/>
</dbReference>
<comment type="similarity">
    <text evidence="1">Belongs to the short-chain fatty acyl-CoA assimilation regulator (ScfR) family.</text>
</comment>
<dbReference type="RefSeq" id="WP_119588193.1">
    <property type="nucleotide sequence ID" value="NZ_CAWODQ010000006.1"/>
</dbReference>
<dbReference type="InterPro" id="IPR010982">
    <property type="entry name" value="Lambda_DNA-bd_dom_sf"/>
</dbReference>
<sequence>MTQRPRIFAGSQLRKLRNRKGLQQTDLAALLAISSSYLSQLEHDDRPLTPRLAEKLATLFPVDWQDFELDETEHLADALRQAVADPVFADPVPPATLTRIAEQQPAFARRFVELHEIYRRTSQRLEIVDEAISAESPTGSRLPWEEVRDWFHLSNNYVDRLDREAEALHHAMADDTHNVSTGSLRDYLQELHGVNVVLDQSDTLRAYDASTQTLVIDAGQPAAGIRFQLACHLVACSLSEPIDDIAASSGLRTATARALLKLGLANYAAGAILMPYERFRRTAREYRNDVDRISSIYRTSFEQTCHRLSTLQRSGSRGLPVFFCRVDMAGNITKRHSATRLQFARYGGGCPLWIVHEAVAIPDRVLVQMAETPDGVRYVSMAKGLVKTTGRFDRQPRRYAVALGCEAKHADEFIYADTLDTSPAGSATPIGPSCRICPRADCDQRAYPPSDHAIAIDHHRRSVVPYDLEKQGPGPARSD</sequence>
<keyword evidence="4" id="KW-1185">Reference proteome</keyword>
<dbReference type="InterPro" id="IPR018653">
    <property type="entry name" value="ScfR_C"/>
</dbReference>
<evidence type="ECO:0000313" key="4">
    <source>
        <dbReference type="Proteomes" id="UP000286576"/>
    </source>
</evidence>
<name>A0A418NN36_9SPHN</name>
<dbReference type="PIRSF" id="PIRSF019251">
    <property type="entry name" value="Rv0465c"/>
    <property type="match status" value="1"/>
</dbReference>
<gene>
    <name evidence="3" type="ORF">D2V07_17490</name>
</gene>
<accession>A0A418NN36</accession>
<evidence type="ECO:0000256" key="1">
    <source>
        <dbReference type="ARBA" id="ARBA00007227"/>
    </source>
</evidence>
<dbReference type="PANTHER" id="PTHR43236:SF1">
    <property type="entry name" value="BLL7220 PROTEIN"/>
    <property type="match status" value="1"/>
</dbReference>
<dbReference type="PROSITE" id="PS50943">
    <property type="entry name" value="HTH_CROC1"/>
    <property type="match status" value="1"/>
</dbReference>
<dbReference type="EMBL" id="QXFL01000014">
    <property type="protein sequence ID" value="RIV82816.1"/>
    <property type="molecule type" value="Genomic_DNA"/>
</dbReference>
<dbReference type="InterPro" id="IPR010359">
    <property type="entry name" value="IrrE_HExxH"/>
</dbReference>
<reference evidence="3 4" key="1">
    <citation type="submission" date="2018-08" db="EMBL/GenBank/DDBJ databases">
        <title>Erythrobacter zhengii sp.nov., a bacterium isolated from deep-sea sediment.</title>
        <authorList>
            <person name="Fang C."/>
            <person name="Wu Y.-H."/>
            <person name="Sun C."/>
            <person name="Wang H."/>
            <person name="Cheng H."/>
            <person name="Meng F.-X."/>
            <person name="Wang C.-S."/>
            <person name="Xu X.-W."/>
        </authorList>
    </citation>
    <scope>NUCLEOTIDE SEQUENCE [LARGE SCALE GENOMIC DNA]</scope>
    <source>
        <strain evidence="3 4">V18</strain>
    </source>
</reference>
<dbReference type="InterPro" id="IPR052345">
    <property type="entry name" value="Rad_response_metalloprotease"/>
</dbReference>
<dbReference type="GO" id="GO:0003677">
    <property type="term" value="F:DNA binding"/>
    <property type="evidence" value="ECO:0007669"/>
    <property type="project" value="InterPro"/>
</dbReference>
<dbReference type="Pfam" id="PF06114">
    <property type="entry name" value="Peptidase_M78"/>
    <property type="match status" value="1"/>
</dbReference>
<dbReference type="Pfam" id="PF01381">
    <property type="entry name" value="HTH_3"/>
    <property type="match status" value="1"/>
</dbReference>
<proteinExistence type="inferred from homology"/>
<protein>
    <submittedName>
        <fullName evidence="3">Helix-turn-helix domain-containing protein</fullName>
    </submittedName>
</protein>
<dbReference type="Pfam" id="PF09856">
    <property type="entry name" value="ScfRs"/>
    <property type="match status" value="1"/>
</dbReference>
<dbReference type="SMART" id="SM00530">
    <property type="entry name" value="HTH_XRE"/>
    <property type="match status" value="1"/>
</dbReference>
<dbReference type="GO" id="GO:0006355">
    <property type="term" value="P:regulation of DNA-templated transcription"/>
    <property type="evidence" value="ECO:0007669"/>
    <property type="project" value="InterPro"/>
</dbReference>
<dbReference type="Gene3D" id="1.10.260.40">
    <property type="entry name" value="lambda repressor-like DNA-binding domains"/>
    <property type="match status" value="1"/>
</dbReference>
<dbReference type="InterPro" id="IPR026281">
    <property type="entry name" value="HTH_RamB"/>
</dbReference>
<dbReference type="CDD" id="cd00093">
    <property type="entry name" value="HTH_XRE"/>
    <property type="match status" value="1"/>
</dbReference>
<organism evidence="3 4">
    <name type="scientific">Aurantiacibacter zhengii</name>
    <dbReference type="NCBI Taxonomy" id="2307003"/>
    <lineage>
        <taxon>Bacteria</taxon>
        <taxon>Pseudomonadati</taxon>
        <taxon>Pseudomonadota</taxon>
        <taxon>Alphaproteobacteria</taxon>
        <taxon>Sphingomonadales</taxon>
        <taxon>Erythrobacteraceae</taxon>
        <taxon>Aurantiacibacter</taxon>
    </lineage>
</organism>
<dbReference type="OrthoDB" id="1123084at2"/>
<dbReference type="Proteomes" id="UP000286576">
    <property type="component" value="Unassembled WGS sequence"/>
</dbReference>
<comment type="caution">
    <text evidence="3">The sequence shown here is derived from an EMBL/GenBank/DDBJ whole genome shotgun (WGS) entry which is preliminary data.</text>
</comment>
<evidence type="ECO:0000313" key="3">
    <source>
        <dbReference type="EMBL" id="RIV82816.1"/>
    </source>
</evidence>